<dbReference type="InterPro" id="IPR004625">
    <property type="entry name" value="PyrdxlKinase"/>
</dbReference>
<gene>
    <name evidence="8" type="primary">BUD16</name>
    <name evidence="8" type="ORF">MYAM1_002482</name>
</gene>
<keyword evidence="4" id="KW-0547">Nucleotide-binding</keyword>
<dbReference type="PANTHER" id="PTHR10534">
    <property type="entry name" value="PYRIDOXAL KINASE"/>
    <property type="match status" value="1"/>
</dbReference>
<evidence type="ECO:0000259" key="7">
    <source>
        <dbReference type="Pfam" id="PF08543"/>
    </source>
</evidence>
<dbReference type="GO" id="GO:0005524">
    <property type="term" value="F:ATP binding"/>
    <property type="evidence" value="ECO:0007669"/>
    <property type="project" value="UniProtKB-KW"/>
</dbReference>
<evidence type="ECO:0000313" key="8">
    <source>
        <dbReference type="EMBL" id="WFC99737.1"/>
    </source>
</evidence>
<evidence type="ECO:0000256" key="1">
    <source>
        <dbReference type="ARBA" id="ARBA00008805"/>
    </source>
</evidence>
<dbReference type="PANTHER" id="PTHR10534:SF2">
    <property type="entry name" value="PYRIDOXAL KINASE"/>
    <property type="match status" value="1"/>
</dbReference>
<evidence type="ECO:0000256" key="6">
    <source>
        <dbReference type="ARBA" id="ARBA00022840"/>
    </source>
</evidence>
<dbReference type="Pfam" id="PF08543">
    <property type="entry name" value="Phos_pyr_kin"/>
    <property type="match status" value="1"/>
</dbReference>
<evidence type="ECO:0000256" key="5">
    <source>
        <dbReference type="ARBA" id="ARBA00022777"/>
    </source>
</evidence>
<keyword evidence="5 8" id="KW-0418">Kinase</keyword>
<evidence type="ECO:0000256" key="2">
    <source>
        <dbReference type="ARBA" id="ARBA00012104"/>
    </source>
</evidence>
<feature type="domain" description="Pyridoxamine kinase/Phosphomethylpyrimidine kinase" evidence="7">
    <location>
        <begin position="95"/>
        <end position="192"/>
    </location>
</feature>
<dbReference type="GO" id="GO:0008478">
    <property type="term" value="F:pyridoxal kinase activity"/>
    <property type="evidence" value="ECO:0007669"/>
    <property type="project" value="UniProtKB-EC"/>
</dbReference>
<evidence type="ECO:0000313" key="9">
    <source>
        <dbReference type="Proteomes" id="UP001219567"/>
    </source>
</evidence>
<name>A0AAJ5YTZ7_9BASI</name>
<dbReference type="EMBL" id="CP119945">
    <property type="protein sequence ID" value="WFC99737.1"/>
    <property type="molecule type" value="Genomic_DNA"/>
</dbReference>
<dbReference type="AlphaFoldDB" id="A0AAJ5YTZ7"/>
<comment type="similarity">
    <text evidence="1">Belongs to the pyridoxine kinase family.</text>
</comment>
<dbReference type="InterPro" id="IPR029056">
    <property type="entry name" value="Ribokinase-like"/>
</dbReference>
<evidence type="ECO:0000256" key="3">
    <source>
        <dbReference type="ARBA" id="ARBA00022679"/>
    </source>
</evidence>
<evidence type="ECO:0000256" key="4">
    <source>
        <dbReference type="ARBA" id="ARBA00022741"/>
    </source>
</evidence>
<sequence>MSELPETFRLLTIQSHVATGYVGNRAATFPCQLLGWDVDAVNTVQFSNHTGYGRWGGLRFDAAHLADVFSSMDKNHLLGHNRLLTGYTPSPEALEEVEKLIRTQRETRPDTVYLLDPVMGDMDRGMYVNPDVLPIYRRMLPLASIICPNQFEAQVLSGIEITCVTSLKSSLNKLHSEYHIPHILITSLDLPTSDLEKIGASTSLIEGKKPMLLIGSTWNSETQQPLVWHLQFPSLGEYFSGVGDLFSALTIARYTEHANDIPEPARVADEQLSKMQKGECDLAIARAVTLAVASLQHVLIRTADTMMSLGKLSGIDPLQVSHLANEEDRVKIMRLRELRLVQSANDILQPVVRYRPRWAQAL</sequence>
<dbReference type="InterPro" id="IPR013749">
    <property type="entry name" value="PM/HMP-P_kinase-1"/>
</dbReference>
<dbReference type="GO" id="GO:0005829">
    <property type="term" value="C:cytosol"/>
    <property type="evidence" value="ECO:0007669"/>
    <property type="project" value="TreeGrafter"/>
</dbReference>
<protein>
    <recommendedName>
        <fullName evidence="2">pyridoxal kinase</fullName>
        <ecNumber evidence="2">2.7.1.35</ecNumber>
    </recommendedName>
</protein>
<dbReference type="CDD" id="cd01173">
    <property type="entry name" value="pyridoxal_pyridoxamine_kinase"/>
    <property type="match status" value="1"/>
</dbReference>
<reference evidence="8 9" key="1">
    <citation type="submission" date="2023-03" db="EMBL/GenBank/DDBJ databases">
        <title>Mating type loci evolution in Malassezia.</title>
        <authorList>
            <person name="Coelho M.A."/>
        </authorList>
    </citation>
    <scope>NUCLEOTIDE SEQUENCE [LARGE SCALE GENOMIC DNA]</scope>
    <source>
        <strain evidence="8 9">CBS 9725</strain>
    </source>
</reference>
<proteinExistence type="inferred from homology"/>
<organism evidence="8 9">
    <name type="scientific">Malassezia yamatoensis</name>
    <dbReference type="NCBI Taxonomy" id="253288"/>
    <lineage>
        <taxon>Eukaryota</taxon>
        <taxon>Fungi</taxon>
        <taxon>Dikarya</taxon>
        <taxon>Basidiomycota</taxon>
        <taxon>Ustilaginomycotina</taxon>
        <taxon>Malasseziomycetes</taxon>
        <taxon>Malasseziales</taxon>
        <taxon>Malasseziaceae</taxon>
        <taxon>Malassezia</taxon>
    </lineage>
</organism>
<dbReference type="Proteomes" id="UP001219567">
    <property type="component" value="Chromosome 3"/>
</dbReference>
<dbReference type="EC" id="2.7.1.35" evidence="2"/>
<keyword evidence="3 8" id="KW-0808">Transferase</keyword>
<keyword evidence="9" id="KW-1185">Reference proteome</keyword>
<dbReference type="GO" id="GO:0009443">
    <property type="term" value="P:pyridoxal 5'-phosphate salvage"/>
    <property type="evidence" value="ECO:0007669"/>
    <property type="project" value="InterPro"/>
</dbReference>
<keyword evidence="6" id="KW-0067">ATP-binding</keyword>
<dbReference type="Gene3D" id="3.40.1190.20">
    <property type="match status" value="1"/>
</dbReference>
<accession>A0AAJ5YTZ7</accession>
<dbReference type="NCBIfam" id="TIGR00687">
    <property type="entry name" value="pyridox_kin"/>
    <property type="match status" value="1"/>
</dbReference>
<dbReference type="SUPFAM" id="SSF53613">
    <property type="entry name" value="Ribokinase-like"/>
    <property type="match status" value="1"/>
</dbReference>